<dbReference type="GO" id="GO:0000224">
    <property type="term" value="F:peptide-N4-(N-acetyl-beta-glucosaminyl)asparagine amidase activity"/>
    <property type="evidence" value="ECO:0007669"/>
    <property type="project" value="TreeGrafter"/>
</dbReference>
<accession>A0A2V4A2F5</accession>
<dbReference type="RefSeq" id="WP_110359001.1">
    <property type="nucleotide sequence ID" value="NZ_QFLI01000001.1"/>
</dbReference>
<dbReference type="EMBL" id="QFLI01000001">
    <property type="protein sequence ID" value="PXY02842.1"/>
    <property type="molecule type" value="Genomic_DNA"/>
</dbReference>
<comment type="cofactor">
    <cofactor evidence="1">
        <name>Ca(2+)</name>
        <dbReference type="ChEBI" id="CHEBI:29108"/>
    </cofactor>
</comment>
<comment type="caution">
    <text evidence="7">The sequence shown here is derived from an EMBL/GenBank/DDBJ whole genome shotgun (WGS) entry which is preliminary data.</text>
</comment>
<dbReference type="NCBIfam" id="TIGR01180">
    <property type="entry name" value="aman2_put"/>
    <property type="match status" value="1"/>
</dbReference>
<feature type="domain" description="Glycosyl hydrolase family 92" evidence="5">
    <location>
        <begin position="276"/>
        <end position="738"/>
    </location>
</feature>
<comment type="subunit">
    <text evidence="2">Monomer.</text>
</comment>
<gene>
    <name evidence="7" type="ORF">DF185_01755</name>
</gene>
<keyword evidence="7" id="KW-0378">Hydrolase</keyword>
<dbReference type="GO" id="GO:0005975">
    <property type="term" value="P:carbohydrate metabolic process"/>
    <property type="evidence" value="ECO:0007669"/>
    <property type="project" value="InterPro"/>
</dbReference>
<dbReference type="FunFam" id="3.30.2080.10:FF:000001">
    <property type="entry name" value="Alpha-1,2-mannosidase subfamily"/>
    <property type="match status" value="1"/>
</dbReference>
<dbReference type="AlphaFoldDB" id="A0A2V4A2F5"/>
<dbReference type="InterPro" id="IPR012939">
    <property type="entry name" value="Glyco_hydro_92"/>
</dbReference>
<dbReference type="OrthoDB" id="9762711at2"/>
<keyword evidence="8" id="KW-1185">Reference proteome</keyword>
<dbReference type="InterPro" id="IPR050883">
    <property type="entry name" value="PNGase"/>
</dbReference>
<dbReference type="PANTHER" id="PTHR12143:SF39">
    <property type="entry name" value="SECRETED PROTEIN"/>
    <property type="match status" value="1"/>
</dbReference>
<reference evidence="7 8" key="1">
    <citation type="submission" date="2018-05" db="EMBL/GenBank/DDBJ databases">
        <title>Marinifilum breve JC075T sp. nov., a marine bacterium isolated from Yongle Blue Hole in the South China Sea.</title>
        <authorList>
            <person name="Fu T."/>
        </authorList>
    </citation>
    <scope>NUCLEOTIDE SEQUENCE [LARGE SCALE GENOMIC DNA]</scope>
    <source>
        <strain evidence="7 8">JC075</strain>
    </source>
</reference>
<dbReference type="GO" id="GO:0030246">
    <property type="term" value="F:carbohydrate binding"/>
    <property type="evidence" value="ECO:0007669"/>
    <property type="project" value="InterPro"/>
</dbReference>
<dbReference type="FunFam" id="1.20.1050.60:FF:000001">
    <property type="entry name" value="Putative alpha-1,2-mannosidase"/>
    <property type="match status" value="1"/>
</dbReference>
<evidence type="ECO:0000256" key="2">
    <source>
        <dbReference type="ARBA" id="ARBA00011245"/>
    </source>
</evidence>
<dbReference type="InterPro" id="IPR041371">
    <property type="entry name" value="GH92_N"/>
</dbReference>
<proteinExistence type="predicted"/>
<dbReference type="InterPro" id="IPR005887">
    <property type="entry name" value="GH92_a_mannosidase_put"/>
</dbReference>
<feature type="chain" id="PRO_5016058291" evidence="4">
    <location>
        <begin position="21"/>
        <end position="758"/>
    </location>
</feature>
<evidence type="ECO:0000259" key="5">
    <source>
        <dbReference type="Pfam" id="PF07971"/>
    </source>
</evidence>
<evidence type="ECO:0000256" key="3">
    <source>
        <dbReference type="ARBA" id="ARBA00022837"/>
    </source>
</evidence>
<name>A0A2V4A2F5_9BACT</name>
<dbReference type="PANTHER" id="PTHR12143">
    <property type="entry name" value="PEPTIDE N-GLYCANASE PNGASE -RELATED"/>
    <property type="match status" value="1"/>
</dbReference>
<dbReference type="InterPro" id="IPR014718">
    <property type="entry name" value="GH-type_carb-bd"/>
</dbReference>
<dbReference type="Gene3D" id="3.30.2080.10">
    <property type="entry name" value="GH92 mannosidase domain"/>
    <property type="match status" value="1"/>
</dbReference>
<evidence type="ECO:0000313" key="8">
    <source>
        <dbReference type="Proteomes" id="UP000248079"/>
    </source>
</evidence>
<organism evidence="7 8">
    <name type="scientific">Marinifilum breve</name>
    <dbReference type="NCBI Taxonomy" id="2184082"/>
    <lineage>
        <taxon>Bacteria</taxon>
        <taxon>Pseudomonadati</taxon>
        <taxon>Bacteroidota</taxon>
        <taxon>Bacteroidia</taxon>
        <taxon>Marinilabiliales</taxon>
        <taxon>Marinifilaceae</taxon>
    </lineage>
</organism>
<dbReference type="Gene3D" id="1.20.1610.10">
    <property type="entry name" value="alpha-1,2-mannosidases domains"/>
    <property type="match status" value="1"/>
</dbReference>
<evidence type="ECO:0000256" key="1">
    <source>
        <dbReference type="ARBA" id="ARBA00001913"/>
    </source>
</evidence>
<dbReference type="PROSITE" id="PS51257">
    <property type="entry name" value="PROKAR_LIPOPROTEIN"/>
    <property type="match status" value="1"/>
</dbReference>
<dbReference type="InterPro" id="IPR008928">
    <property type="entry name" value="6-hairpin_glycosidase_sf"/>
</dbReference>
<dbReference type="GO" id="GO:0005829">
    <property type="term" value="C:cytosol"/>
    <property type="evidence" value="ECO:0007669"/>
    <property type="project" value="TreeGrafter"/>
</dbReference>
<dbReference type="Pfam" id="PF07971">
    <property type="entry name" value="Glyco_hydro_92"/>
    <property type="match status" value="1"/>
</dbReference>
<protein>
    <submittedName>
        <fullName evidence="7">Sugar hydrolase</fullName>
    </submittedName>
</protein>
<evidence type="ECO:0000313" key="7">
    <source>
        <dbReference type="EMBL" id="PXY02842.1"/>
    </source>
</evidence>
<keyword evidence="3" id="KW-0106">Calcium</keyword>
<dbReference type="Gene3D" id="1.20.1050.60">
    <property type="entry name" value="alpha-1,2-mannosidase"/>
    <property type="match status" value="1"/>
</dbReference>
<dbReference type="Gene3D" id="2.70.98.10">
    <property type="match status" value="1"/>
</dbReference>
<dbReference type="Proteomes" id="UP000248079">
    <property type="component" value="Unassembled WGS sequence"/>
</dbReference>
<evidence type="ECO:0000256" key="4">
    <source>
        <dbReference type="SAM" id="SignalP"/>
    </source>
</evidence>
<feature type="domain" description="Glycosyl hydrolase family 92 N-terminal" evidence="6">
    <location>
        <begin position="37"/>
        <end position="270"/>
    </location>
</feature>
<evidence type="ECO:0000259" key="6">
    <source>
        <dbReference type="Pfam" id="PF17678"/>
    </source>
</evidence>
<keyword evidence="4" id="KW-0732">Signal</keyword>
<dbReference type="Pfam" id="PF17678">
    <property type="entry name" value="Glyco_hydro_92N"/>
    <property type="match status" value="1"/>
</dbReference>
<feature type="signal peptide" evidence="4">
    <location>
        <begin position="1"/>
        <end position="20"/>
    </location>
</feature>
<dbReference type="SUPFAM" id="SSF48208">
    <property type="entry name" value="Six-hairpin glycosidases"/>
    <property type="match status" value="1"/>
</dbReference>
<sequence>MQKLKSIKTLGLSFLLGALASCQLTSGSTNDDSLTQYVDPYIGSGGHGHVFVGASVPFGAIQAGPSNFHKGWDWCSSYHYSDSIVKGFSHLHLNGTGCTDLGEFLIMPAVGELKINPGSQENPESGYASYYSHDTEKAEAGYYKVFLDTYNVGVEMTSTERVAMHQITYPKSEQARLIIDLKEGNGDQATETFFHKVNDTIVAGYRFSKGWAADQREYFAMVLSKPVKNIMVYNGDQKLDGDAGKGKAIKAFLNFITESFEKVQVKFGMSPVSMENALLNIKAEMPNWNFDEILAANKAKWNKELEKIHIETQDEKDKRVFYTAMYHTLIAPNIFDDVNGDYRGTDKEVYNNTNSTNYTLFSLWDTYRTAHPLYTITQQERVPDMINSMLEIYKHQGKLPVWHLRGNETNTMVGYSAVPVVVDACLKGFSGIDINLAYEAVKTTAMGDFEPGVKELQKYGYIPCDMMHESVASAMEYAISDWGIAQLAKKLGKHDDAKYFTERAKAYQKYFDPNDKFMKGRMKDGSWRAPFDPLSAQHRVNDYCEGNAWQYLWLVPQDPEGLIQLLGGDEPFLTKLDSLFSISSELEEGASADITGLIGQYAHGNEPSHHITYLYAYAGEQFKTADKVDYILNELYTDKPDGLCGNEDCGQMSAWYVMSSMGFYPVNPSNGAYVFGRPLFDKVSINLSADKSFTIIANNNSKENIYIQSVKLNGQDYTKSFITHKDIMNGGELIFEMDSKPNKEFGFKIKDRPKSIVY</sequence>
<dbReference type="GO" id="GO:0006516">
    <property type="term" value="P:glycoprotein catabolic process"/>
    <property type="evidence" value="ECO:0007669"/>
    <property type="project" value="TreeGrafter"/>
</dbReference>